<dbReference type="NCBIfam" id="NF006043">
    <property type="entry name" value="PRK08186.1"/>
    <property type="match status" value="1"/>
</dbReference>
<dbReference type="InterPro" id="IPR053844">
    <property type="entry name" value="AH_C"/>
</dbReference>
<dbReference type="Gene3D" id="1.20.58.1700">
    <property type="match status" value="1"/>
</dbReference>
<dbReference type="RefSeq" id="WP_237251356.1">
    <property type="nucleotide sequence ID" value="NZ_JAKJXH010000006.1"/>
</dbReference>
<dbReference type="EC" id="3.5.1.54" evidence="4"/>
<dbReference type="InterPro" id="IPR023631">
    <property type="entry name" value="Amidase_dom"/>
</dbReference>
<name>A0ABS9I468_9PSED</name>
<dbReference type="PANTHER" id="PTHR11895:SF169">
    <property type="entry name" value="GLUTAMYL-TRNA(GLN) AMIDOTRANSFERASE"/>
    <property type="match status" value="1"/>
</dbReference>
<feature type="compositionally biased region" description="Pro residues" evidence="1">
    <location>
        <begin position="489"/>
        <end position="499"/>
    </location>
</feature>
<evidence type="ECO:0000256" key="1">
    <source>
        <dbReference type="SAM" id="MobiDB-lite"/>
    </source>
</evidence>
<comment type="caution">
    <text evidence="4">The sequence shown here is derived from an EMBL/GenBank/DDBJ whole genome shotgun (WGS) entry which is preliminary data.</text>
</comment>
<dbReference type="SUPFAM" id="SSF75304">
    <property type="entry name" value="Amidase signature (AS) enzymes"/>
    <property type="match status" value="1"/>
</dbReference>
<protein>
    <submittedName>
        <fullName evidence="4">Allophanate hydrolase</fullName>
        <ecNumber evidence="4">3.5.1.54</ecNumber>
    </submittedName>
</protein>
<dbReference type="EMBL" id="JAKJXH010000006">
    <property type="protein sequence ID" value="MCF7542162.1"/>
    <property type="molecule type" value="Genomic_DNA"/>
</dbReference>
<reference evidence="4" key="1">
    <citation type="submission" date="2022-01" db="EMBL/GenBank/DDBJ databases">
        <title>Pseudomonas sp. nov. isolated from Antarctic regolith.</title>
        <authorList>
            <person name="Novakova D."/>
            <person name="Sedlar K."/>
        </authorList>
    </citation>
    <scope>NUCLEOTIDE SEQUENCE</scope>
    <source>
        <strain evidence="4">P2647</strain>
    </source>
</reference>
<dbReference type="InterPro" id="IPR036928">
    <property type="entry name" value="AS_sf"/>
</dbReference>
<feature type="compositionally biased region" description="Low complexity" evidence="1">
    <location>
        <begin position="465"/>
        <end position="488"/>
    </location>
</feature>
<gene>
    <name evidence="4" type="primary">atzF</name>
    <name evidence="4" type="ORF">L4G47_07995</name>
</gene>
<dbReference type="InterPro" id="IPR014085">
    <property type="entry name" value="Allophanate_hydrolase"/>
</dbReference>
<accession>A0ABS9I468</accession>
<keyword evidence="4" id="KW-0378">Hydrolase</keyword>
<evidence type="ECO:0000259" key="3">
    <source>
        <dbReference type="Pfam" id="PF21986"/>
    </source>
</evidence>
<sequence>MHDLQTPHFGWTINEWLTAYQTGQLSPDVLLSLPGAYPETDTAWIARASQAQISEQLDALAERLAAVNGDITRLPLYGVPFAIKDNIDAAGWPTTAACPEFAYTASKDATAVARLRAAGAILMGKTNLDQFATGLVGTRSPYGAVPNSFNPDYVSGGSSSGSASVVARGLVAFSLGTDTAGSGRVPAGFNNIVGLKPTKGRVPNTGLVPACKTVDCVSIFALTVDDAQKVVGLAEGFDGDDAYSRHNPGTAPVGFSAAMKLAVPDTLEFFGDSQNQAVFEQALRRLSDMGAEITRIDFAPFKALAEQLYYGPWVAERTVALTSMLETNHDAINPVVRGIVESGLAYSACDAYRAEYLRATLSRQINDALAGFDALVVPTSATLRTQAEMAAEPVLYNSQFGFYTNFTNLADLSALALPAGMRADGLPSGITLIAPAWHDTALAQFGQRWQESVGLPMGATGRAMPASPASPALPASPASPALPASPASPASPAPTPSPAIAPRGSVRVAVVGAHLTGMPLNVQLTTRDAVLVEQTLTSGDYRLYALPGTVPPKPGLVKSAGGASIIVELWDIPLARFGEFVAEIPAPLGIGNLTLKDGRSVKGFICEPWAIDGALDITAFGGWRAYIGSLKKP</sequence>
<evidence type="ECO:0000313" key="4">
    <source>
        <dbReference type="EMBL" id="MCF7542162.1"/>
    </source>
</evidence>
<evidence type="ECO:0000259" key="2">
    <source>
        <dbReference type="Pfam" id="PF01425"/>
    </source>
</evidence>
<feature type="domain" description="Amidase" evidence="2">
    <location>
        <begin position="66"/>
        <end position="442"/>
    </location>
</feature>
<dbReference type="InterPro" id="IPR000120">
    <property type="entry name" value="Amidase"/>
</dbReference>
<dbReference type="NCBIfam" id="TIGR02713">
    <property type="entry name" value="allophanate_hyd"/>
    <property type="match status" value="1"/>
</dbReference>
<proteinExistence type="predicted"/>
<dbReference type="Gene3D" id="3.90.1300.10">
    <property type="entry name" value="Amidase signature (AS) domain"/>
    <property type="match status" value="1"/>
</dbReference>
<dbReference type="Pfam" id="PF21986">
    <property type="entry name" value="AH_C"/>
    <property type="match status" value="1"/>
</dbReference>
<keyword evidence="5" id="KW-1185">Reference proteome</keyword>
<dbReference type="PANTHER" id="PTHR11895">
    <property type="entry name" value="TRANSAMIDASE"/>
    <property type="match status" value="1"/>
</dbReference>
<dbReference type="GO" id="GO:0004039">
    <property type="term" value="F:allophanate hydrolase activity"/>
    <property type="evidence" value="ECO:0007669"/>
    <property type="project" value="UniProtKB-EC"/>
</dbReference>
<dbReference type="Gene3D" id="3.10.490.10">
    <property type="entry name" value="Gamma-glutamyl cyclotransferase-like"/>
    <property type="match status" value="1"/>
</dbReference>
<feature type="domain" description="Allophanate hydrolase C-terminal" evidence="3">
    <location>
        <begin position="506"/>
        <end position="627"/>
    </location>
</feature>
<organism evidence="4 5">
    <name type="scientific">Pseudomonas petrae</name>
    <dbReference type="NCBI Taxonomy" id="2912190"/>
    <lineage>
        <taxon>Bacteria</taxon>
        <taxon>Pseudomonadati</taxon>
        <taxon>Pseudomonadota</taxon>
        <taxon>Gammaproteobacteria</taxon>
        <taxon>Pseudomonadales</taxon>
        <taxon>Pseudomonadaceae</taxon>
        <taxon>Pseudomonas</taxon>
    </lineage>
</organism>
<dbReference type="Proteomes" id="UP001162905">
    <property type="component" value="Unassembled WGS sequence"/>
</dbReference>
<dbReference type="Pfam" id="PF01425">
    <property type="entry name" value="Amidase"/>
    <property type="match status" value="1"/>
</dbReference>
<evidence type="ECO:0000313" key="5">
    <source>
        <dbReference type="Proteomes" id="UP001162905"/>
    </source>
</evidence>
<feature type="region of interest" description="Disordered" evidence="1">
    <location>
        <begin position="457"/>
        <end position="499"/>
    </location>
</feature>